<reference evidence="1" key="2">
    <citation type="submission" date="2010-05" db="EMBL/GenBank/DDBJ databases">
        <authorList>
            <person name="Almeida L.G."/>
            <person name="Nicolas M.F."/>
            <person name="Souza R.C."/>
            <person name="Vasconcelos A.T.R."/>
        </authorList>
    </citation>
    <scope>NUCLEOTIDE SEQUENCE</scope>
</reference>
<dbReference type="HOGENOM" id="CLU_1332916_0_0_1"/>
<protein>
    <submittedName>
        <fullName evidence="1 2">Uncharacterized protein</fullName>
    </submittedName>
</protein>
<keyword evidence="3" id="KW-1185">Reference proteome</keyword>
<dbReference type="EMBL" id="ADMH02002053">
    <property type="protein sequence ID" value="ETN59743.1"/>
    <property type="molecule type" value="Genomic_DNA"/>
</dbReference>
<reference evidence="1 3" key="1">
    <citation type="journal article" date="2010" name="BMC Genomics">
        <title>Combination of measures distinguishes pre-miRNAs from other stem-loops in the genome of the newly sequenced Anopheles darlingi.</title>
        <authorList>
            <person name="Mendes N.D."/>
            <person name="Freitas A.T."/>
            <person name="Vasconcelos A.T."/>
            <person name="Sagot M.F."/>
        </authorList>
    </citation>
    <scope>NUCLEOTIDE SEQUENCE</scope>
</reference>
<gene>
    <name evidence="1" type="ORF">AND_008655</name>
</gene>
<dbReference type="Proteomes" id="UP000000673">
    <property type="component" value="Unassembled WGS sequence"/>
</dbReference>
<evidence type="ECO:0000313" key="2">
    <source>
        <dbReference type="EnsemblMetazoa" id="ADAC008655-PA"/>
    </source>
</evidence>
<reference evidence="2" key="4">
    <citation type="submission" date="2015-06" db="UniProtKB">
        <authorList>
            <consortium name="EnsemblMetazoa"/>
        </authorList>
    </citation>
    <scope>IDENTIFICATION</scope>
</reference>
<sequence>MTSQDGVGIEVATRFANENDVTIKQTAFLPRVFADLDKLAALADTNLAPREFPEDTLMCMFVPQLRNVLHDQLHHGGDGGEGYCGSRDSIGIVGIVGIGRLAGTRYMLLASDTWDALSEFPRLVLALVNHIVDAHSPDRLGACDHMAIVPSKPYTTTTTTNGCRQKSSPQCAEEPYEADVCHGAGLDMNPEVIAEKLKIISWRAIA</sequence>
<organism evidence="1">
    <name type="scientific">Anopheles darlingi</name>
    <name type="common">Mosquito</name>
    <dbReference type="NCBI Taxonomy" id="43151"/>
    <lineage>
        <taxon>Eukaryota</taxon>
        <taxon>Metazoa</taxon>
        <taxon>Ecdysozoa</taxon>
        <taxon>Arthropoda</taxon>
        <taxon>Hexapoda</taxon>
        <taxon>Insecta</taxon>
        <taxon>Pterygota</taxon>
        <taxon>Neoptera</taxon>
        <taxon>Endopterygota</taxon>
        <taxon>Diptera</taxon>
        <taxon>Nematocera</taxon>
        <taxon>Culicoidea</taxon>
        <taxon>Culicidae</taxon>
        <taxon>Anophelinae</taxon>
        <taxon>Anopheles</taxon>
    </lineage>
</organism>
<reference evidence="1" key="3">
    <citation type="journal article" date="2013" name="Nucleic Acids Res.">
        <title>The genome of Anopheles darlingi, the main neotropical malaria vector.</title>
        <authorList>
            <person name="Marinotti O."/>
            <person name="Cerqueira G.C."/>
            <person name="de Almeida L.G."/>
            <person name="Ferro M.I."/>
            <person name="Loreto E.L."/>
            <person name="Zaha A."/>
            <person name="Teixeira S.M."/>
            <person name="Wespiser A.R."/>
            <person name="Almeida E Silva A."/>
            <person name="Schlindwein A.D."/>
            <person name="Pacheco A.C."/>
            <person name="Silva A.L."/>
            <person name="Graveley B.R."/>
            <person name="Walenz B.P."/>
            <person name="Lima Bde A."/>
            <person name="Ribeiro C.A."/>
            <person name="Nunes-Silva C.G."/>
            <person name="de Carvalho C.R."/>
            <person name="Soares C.M."/>
            <person name="de Menezes C.B."/>
            <person name="Matiolli C."/>
            <person name="Caffrey D."/>
            <person name="Araujo D.A."/>
            <person name="de Oliveira D.M."/>
            <person name="Golenbock D."/>
            <person name="Grisard E.C."/>
            <person name="Fantinatti-Garboggini F."/>
            <person name="de Carvalho F.M."/>
            <person name="Barcellos F.G."/>
            <person name="Prosdocimi F."/>
            <person name="May G."/>
            <person name="Azevedo Junior G.M."/>
            <person name="Guimaraes G.M."/>
            <person name="Goldman G.H."/>
            <person name="Padilha I.Q."/>
            <person name="Batista Jda S."/>
            <person name="Ferro J.A."/>
            <person name="Ribeiro J.M."/>
            <person name="Fietto J.L."/>
            <person name="Dabbas K.M."/>
            <person name="Cerdeira L."/>
            <person name="Agnez-Lima L.F."/>
            <person name="Brocchi M."/>
            <person name="de Carvalho M.O."/>
            <person name="Teixeira Mde M."/>
            <person name="Diniz Maia Mde M."/>
            <person name="Goldman M.H."/>
            <person name="Cruz Schneider M.P."/>
            <person name="Felipe M.S."/>
            <person name="Hungria M."/>
            <person name="Nicolas M.F."/>
            <person name="Pereira M."/>
            <person name="Montes M.A."/>
            <person name="Cantao M.E."/>
            <person name="Vincentz M."/>
            <person name="Rafael M.S."/>
            <person name="Silverman N."/>
            <person name="Stoco P.H."/>
            <person name="Souza R.C."/>
            <person name="Vicentini R."/>
            <person name="Gazzinelli R.T."/>
            <person name="Neves Rde O."/>
            <person name="Silva R."/>
            <person name="Astolfi-Filho S."/>
            <person name="Maciel T.E."/>
            <person name="Urmenyi T.P."/>
            <person name="Tadei W.P."/>
            <person name="Camargo E.P."/>
            <person name="de Vasconcelos A.T."/>
        </authorList>
    </citation>
    <scope>NUCLEOTIDE SEQUENCE</scope>
</reference>
<dbReference type="VEuPathDB" id="VectorBase:ADAC008655"/>
<accession>W5J8N4</accession>
<evidence type="ECO:0000313" key="3">
    <source>
        <dbReference type="Proteomes" id="UP000000673"/>
    </source>
</evidence>
<dbReference type="EnsemblMetazoa" id="ADAC008655-RA">
    <property type="protein sequence ID" value="ADAC008655-PA"/>
    <property type="gene ID" value="ADAC008655"/>
</dbReference>
<proteinExistence type="predicted"/>
<dbReference type="AlphaFoldDB" id="W5J8N4"/>
<evidence type="ECO:0000313" key="1">
    <source>
        <dbReference type="EMBL" id="ETN59743.1"/>
    </source>
</evidence>
<name>W5J8N4_ANODA</name>